<evidence type="ECO:0000313" key="3">
    <source>
        <dbReference type="Proteomes" id="UP000185696"/>
    </source>
</evidence>
<sequence>MRLTGTDFSPAVLEHARPRAAELGREIDLREAMLGDYQTRRPLPLSLCACEQTDSRPPPNCTRSKNPMSRPYRGAYLSHFARNRSPLSALPIV</sequence>
<dbReference type="Proteomes" id="UP000185696">
    <property type="component" value="Unassembled WGS sequence"/>
</dbReference>
<dbReference type="EMBL" id="MSIF01000038">
    <property type="protein sequence ID" value="OLF04787.1"/>
    <property type="molecule type" value="Genomic_DNA"/>
</dbReference>
<dbReference type="RefSeq" id="WP_075138184.1">
    <property type="nucleotide sequence ID" value="NZ_MSIF01000038.1"/>
</dbReference>
<organism evidence="2 3">
    <name type="scientific">Actinophytocola xinjiangensis</name>
    <dbReference type="NCBI Taxonomy" id="485602"/>
    <lineage>
        <taxon>Bacteria</taxon>
        <taxon>Bacillati</taxon>
        <taxon>Actinomycetota</taxon>
        <taxon>Actinomycetes</taxon>
        <taxon>Pseudonocardiales</taxon>
        <taxon>Pseudonocardiaceae</taxon>
    </lineage>
</organism>
<dbReference type="AlphaFoldDB" id="A0A7Z0WGC7"/>
<comment type="caution">
    <text evidence="2">The sequence shown here is derived from an EMBL/GenBank/DDBJ whole genome shotgun (WGS) entry which is preliminary data.</text>
</comment>
<evidence type="ECO:0000256" key="1">
    <source>
        <dbReference type="SAM" id="MobiDB-lite"/>
    </source>
</evidence>
<accession>A0A7Z0WGC7</accession>
<feature type="region of interest" description="Disordered" evidence="1">
    <location>
        <begin position="50"/>
        <end position="69"/>
    </location>
</feature>
<evidence type="ECO:0000313" key="2">
    <source>
        <dbReference type="EMBL" id="OLF04787.1"/>
    </source>
</evidence>
<name>A0A7Z0WGC7_9PSEU</name>
<gene>
    <name evidence="2" type="ORF">BLA60_39330</name>
</gene>
<reference evidence="2 3" key="1">
    <citation type="submission" date="2016-12" db="EMBL/GenBank/DDBJ databases">
        <title>The draft genome sequence of Actinophytocola xinjiangensis.</title>
        <authorList>
            <person name="Wang W."/>
            <person name="Yuan L."/>
        </authorList>
    </citation>
    <scope>NUCLEOTIDE SEQUENCE [LARGE SCALE GENOMIC DNA]</scope>
    <source>
        <strain evidence="2 3">CGMCC 4.4663</strain>
    </source>
</reference>
<keyword evidence="3" id="KW-1185">Reference proteome</keyword>
<proteinExistence type="predicted"/>
<protein>
    <recommendedName>
        <fullName evidence="4">Methyltransferase family protein</fullName>
    </recommendedName>
</protein>
<evidence type="ECO:0008006" key="4">
    <source>
        <dbReference type="Google" id="ProtNLM"/>
    </source>
</evidence>